<accession>A0A0N4YLJ3</accession>
<evidence type="ECO:0000313" key="2">
    <source>
        <dbReference type="EMBL" id="VDL81705.1"/>
    </source>
</evidence>
<reference evidence="2 3" key="2">
    <citation type="submission" date="2018-11" db="EMBL/GenBank/DDBJ databases">
        <authorList>
            <consortium name="Pathogen Informatics"/>
        </authorList>
    </citation>
    <scope>NUCLEOTIDE SEQUENCE [LARGE SCALE GENOMIC DNA]</scope>
</reference>
<evidence type="ECO:0000313" key="4">
    <source>
        <dbReference type="WBParaSite" id="NBR_0001798401-mRNA-1"/>
    </source>
</evidence>
<gene>
    <name evidence="2" type="ORF">NBR_LOCUS17985</name>
</gene>
<dbReference type="Proteomes" id="UP000271162">
    <property type="component" value="Unassembled WGS sequence"/>
</dbReference>
<proteinExistence type="predicted"/>
<dbReference type="EMBL" id="UYSL01023104">
    <property type="protein sequence ID" value="VDL81705.1"/>
    <property type="molecule type" value="Genomic_DNA"/>
</dbReference>
<dbReference type="WBParaSite" id="NBR_0001798401-mRNA-1">
    <property type="protein sequence ID" value="NBR_0001798401-mRNA-1"/>
    <property type="gene ID" value="NBR_0001798401"/>
</dbReference>
<name>A0A0N4YLJ3_NIPBR</name>
<protein>
    <submittedName>
        <fullName evidence="2 4">Uncharacterized protein</fullName>
    </submittedName>
</protein>
<feature type="compositionally biased region" description="Basic and acidic residues" evidence="1">
    <location>
        <begin position="28"/>
        <end position="46"/>
    </location>
</feature>
<reference evidence="4" key="1">
    <citation type="submission" date="2017-02" db="UniProtKB">
        <authorList>
            <consortium name="WormBaseParasite"/>
        </authorList>
    </citation>
    <scope>IDENTIFICATION</scope>
</reference>
<keyword evidence="3" id="KW-1185">Reference proteome</keyword>
<feature type="region of interest" description="Disordered" evidence="1">
    <location>
        <begin position="1"/>
        <end position="46"/>
    </location>
</feature>
<dbReference type="AlphaFoldDB" id="A0A0N4YLJ3"/>
<sequence length="46" mass="5123">MKAEDNARDSFLLDTEGLICPTKPPATGKDKEGLRQRNEGESCMRL</sequence>
<evidence type="ECO:0000313" key="3">
    <source>
        <dbReference type="Proteomes" id="UP000271162"/>
    </source>
</evidence>
<evidence type="ECO:0000256" key="1">
    <source>
        <dbReference type="SAM" id="MobiDB-lite"/>
    </source>
</evidence>
<organism evidence="4">
    <name type="scientific">Nippostrongylus brasiliensis</name>
    <name type="common">Rat hookworm</name>
    <dbReference type="NCBI Taxonomy" id="27835"/>
    <lineage>
        <taxon>Eukaryota</taxon>
        <taxon>Metazoa</taxon>
        <taxon>Ecdysozoa</taxon>
        <taxon>Nematoda</taxon>
        <taxon>Chromadorea</taxon>
        <taxon>Rhabditida</taxon>
        <taxon>Rhabditina</taxon>
        <taxon>Rhabditomorpha</taxon>
        <taxon>Strongyloidea</taxon>
        <taxon>Heligmosomidae</taxon>
        <taxon>Nippostrongylus</taxon>
    </lineage>
</organism>